<evidence type="ECO:0000256" key="7">
    <source>
        <dbReference type="ARBA" id="ARBA00023034"/>
    </source>
</evidence>
<feature type="domain" description="Trichome birefringence-like C-terminal" evidence="11">
    <location>
        <begin position="393"/>
        <end position="490"/>
    </location>
</feature>
<evidence type="ECO:0000256" key="2">
    <source>
        <dbReference type="ARBA" id="ARBA00007727"/>
    </source>
</evidence>
<feature type="domain" description="Trichome birefringence-like C-terminal" evidence="11">
    <location>
        <begin position="116"/>
        <end position="392"/>
    </location>
</feature>
<dbReference type="eggNOG" id="ENOG502R691">
    <property type="taxonomic scope" value="Eukaryota"/>
</dbReference>
<accession>A0A0E0E0G0</accession>
<evidence type="ECO:0000259" key="11">
    <source>
        <dbReference type="Pfam" id="PF13839"/>
    </source>
</evidence>
<keyword evidence="4" id="KW-0812">Transmembrane</keyword>
<dbReference type="PANTHER" id="PTHR32285">
    <property type="entry name" value="PROTEIN TRICHOME BIREFRINGENCE-LIKE 9-RELATED"/>
    <property type="match status" value="1"/>
</dbReference>
<keyword evidence="8" id="KW-0472">Membrane</keyword>
<evidence type="ECO:0000313" key="13">
    <source>
        <dbReference type="EnsemblPlants" id="OMERI06G12340.1"/>
    </source>
</evidence>
<dbReference type="InterPro" id="IPR029962">
    <property type="entry name" value="TBL"/>
</dbReference>
<dbReference type="PANTHER" id="PTHR32285:SF272">
    <property type="entry name" value="OS06G0273200 PROTEIN"/>
    <property type="match status" value="1"/>
</dbReference>
<dbReference type="EnsemblPlants" id="OMERI06G12340.1">
    <property type="protein sequence ID" value="OMERI06G12340.1"/>
    <property type="gene ID" value="OMERI06G12340"/>
</dbReference>
<proteinExistence type="inferred from homology"/>
<organism evidence="13">
    <name type="scientific">Oryza meridionalis</name>
    <dbReference type="NCBI Taxonomy" id="40149"/>
    <lineage>
        <taxon>Eukaryota</taxon>
        <taxon>Viridiplantae</taxon>
        <taxon>Streptophyta</taxon>
        <taxon>Embryophyta</taxon>
        <taxon>Tracheophyta</taxon>
        <taxon>Spermatophyta</taxon>
        <taxon>Magnoliopsida</taxon>
        <taxon>Liliopsida</taxon>
        <taxon>Poales</taxon>
        <taxon>Poaceae</taxon>
        <taxon>BOP clade</taxon>
        <taxon>Oryzoideae</taxon>
        <taxon>Oryzeae</taxon>
        <taxon>Oryzinae</taxon>
        <taxon>Oryza</taxon>
    </lineage>
</organism>
<dbReference type="Pfam" id="PF13839">
    <property type="entry name" value="PC-Esterase"/>
    <property type="match status" value="2"/>
</dbReference>
<evidence type="ECO:0000256" key="5">
    <source>
        <dbReference type="ARBA" id="ARBA00022968"/>
    </source>
</evidence>
<keyword evidence="10" id="KW-0325">Glycoprotein</keyword>
<evidence type="ECO:0000256" key="3">
    <source>
        <dbReference type="ARBA" id="ARBA00022679"/>
    </source>
</evidence>
<keyword evidence="5" id="KW-0735">Signal-anchor</keyword>
<dbReference type="GO" id="GO:0000139">
    <property type="term" value="C:Golgi membrane"/>
    <property type="evidence" value="ECO:0007669"/>
    <property type="project" value="UniProtKB-SubCell"/>
</dbReference>
<dbReference type="STRING" id="40149.A0A0E0E0G0"/>
<feature type="domain" description="Trichome birefringence-like N-terminal" evidence="12">
    <location>
        <begin position="58"/>
        <end position="115"/>
    </location>
</feature>
<dbReference type="GO" id="GO:1990538">
    <property type="term" value="F:xylan O-acetyltransferase activity"/>
    <property type="evidence" value="ECO:0007669"/>
    <property type="project" value="UniProtKB-ARBA"/>
</dbReference>
<protein>
    <submittedName>
        <fullName evidence="13">Uncharacterized protein</fullName>
    </submittedName>
</protein>
<evidence type="ECO:0000256" key="4">
    <source>
        <dbReference type="ARBA" id="ARBA00022692"/>
    </source>
</evidence>
<dbReference type="InterPro" id="IPR025846">
    <property type="entry name" value="TBL_N"/>
</dbReference>
<sequence length="496" mass="54486">MKLPQLVNPTAAASLTALAVVVLLTASASRPSFLRRFEPSIASLPLPRSPSPRAAPADCDIFRGEWVPATAADDGAAPYYTNATCGEIQEHQNCMKYGRPDLGFLRWRWRPERCELPRFDAAAFLDLLRGKSMAFVGDSLARNHMQSLLCLLSKVENPKEVPKTADPEFRAVRYESHNFTVAVFRSPYLVTANQSDPAGGMWDLYLDEPDAAWATAVAGFDYVVVSTGIWFNRPTMFYERGRLVGCYSCRLPGVPDLTLRYSLPAALRTALRALTAGGGVFNGTVIVRTLSPTSHFEGGEWDKGGDCRRTRPTAARMSGLDLDFHAAQVEEFRRAEAAAAASGSAVRMLLMDATAAMVARADGHPSRYGHWAHENVTLYNDCVHWCLPGPVDGGDCRRTRPTAARMSGLDLDFHAAQVEEFRRAEAAAAASGSAVRMLLMDATAAMVARADGHPSRYGHWAHENVTLYNDCVHWCLPGPVDVWNEMLLQMLLRHQS</sequence>
<evidence type="ECO:0000259" key="12">
    <source>
        <dbReference type="Pfam" id="PF14416"/>
    </source>
</evidence>
<evidence type="ECO:0000256" key="10">
    <source>
        <dbReference type="ARBA" id="ARBA00023180"/>
    </source>
</evidence>
<keyword evidence="3" id="KW-0808">Transferase</keyword>
<evidence type="ECO:0000256" key="1">
    <source>
        <dbReference type="ARBA" id="ARBA00004323"/>
    </source>
</evidence>
<comment type="similarity">
    <text evidence="2">Belongs to the PC-esterase family. TBL subfamily.</text>
</comment>
<reference evidence="13" key="2">
    <citation type="submission" date="2018-05" db="EMBL/GenBank/DDBJ databases">
        <title>OmerRS3 (Oryza meridionalis Reference Sequence Version 3).</title>
        <authorList>
            <person name="Zhang J."/>
            <person name="Kudrna D."/>
            <person name="Lee S."/>
            <person name="Talag J."/>
            <person name="Welchert J."/>
            <person name="Wing R.A."/>
        </authorList>
    </citation>
    <scope>NUCLEOTIDE SEQUENCE [LARGE SCALE GENOMIC DNA]</scope>
    <source>
        <strain evidence="13">cv. OR44</strain>
    </source>
</reference>
<evidence type="ECO:0000256" key="6">
    <source>
        <dbReference type="ARBA" id="ARBA00022989"/>
    </source>
</evidence>
<name>A0A0E0E0G0_9ORYZ</name>
<evidence type="ECO:0000313" key="14">
    <source>
        <dbReference type="Proteomes" id="UP000008021"/>
    </source>
</evidence>
<comment type="subcellular location">
    <subcellularLocation>
        <location evidence="1">Golgi apparatus membrane</location>
        <topology evidence="1">Single-pass type II membrane protein</topology>
    </subcellularLocation>
</comment>
<dbReference type="Gramene" id="OMERI06G12340.1">
    <property type="protein sequence ID" value="OMERI06G12340.1"/>
    <property type="gene ID" value="OMERI06G12340"/>
</dbReference>
<dbReference type="Proteomes" id="UP000008021">
    <property type="component" value="Chromosome 6"/>
</dbReference>
<evidence type="ECO:0000256" key="9">
    <source>
        <dbReference type="ARBA" id="ARBA00023157"/>
    </source>
</evidence>
<keyword evidence="14" id="KW-1185">Reference proteome</keyword>
<keyword evidence="6" id="KW-1133">Transmembrane helix</keyword>
<keyword evidence="7" id="KW-0333">Golgi apparatus</keyword>
<evidence type="ECO:0000256" key="8">
    <source>
        <dbReference type="ARBA" id="ARBA00023136"/>
    </source>
</evidence>
<reference evidence="13" key="1">
    <citation type="submission" date="2015-04" db="UniProtKB">
        <authorList>
            <consortium name="EnsemblPlants"/>
        </authorList>
    </citation>
    <scope>IDENTIFICATION</scope>
</reference>
<dbReference type="AlphaFoldDB" id="A0A0E0E0G0"/>
<keyword evidence="9" id="KW-1015">Disulfide bond</keyword>
<dbReference type="InterPro" id="IPR026057">
    <property type="entry name" value="TBL_C"/>
</dbReference>
<dbReference type="Pfam" id="PF14416">
    <property type="entry name" value="PMR5N"/>
    <property type="match status" value="1"/>
</dbReference>